<accession>A0ABR4I941</accession>
<evidence type="ECO:0000313" key="2">
    <source>
        <dbReference type="EMBL" id="KAL2824268.1"/>
    </source>
</evidence>
<proteinExistence type="predicted"/>
<comment type="caution">
    <text evidence="2">The sequence shown here is derived from an EMBL/GenBank/DDBJ whole genome shotgun (WGS) entry which is preliminary data.</text>
</comment>
<keyword evidence="3" id="KW-1185">Reference proteome</keyword>
<evidence type="ECO:0000256" key="1">
    <source>
        <dbReference type="SAM" id="MobiDB-lite"/>
    </source>
</evidence>
<dbReference type="Proteomes" id="UP001610335">
    <property type="component" value="Unassembled WGS sequence"/>
</dbReference>
<feature type="region of interest" description="Disordered" evidence="1">
    <location>
        <begin position="151"/>
        <end position="205"/>
    </location>
</feature>
<reference evidence="2 3" key="1">
    <citation type="submission" date="2024-07" db="EMBL/GenBank/DDBJ databases">
        <title>Section-level genome sequencing and comparative genomics of Aspergillus sections Usti and Cavernicolus.</title>
        <authorList>
            <consortium name="Lawrence Berkeley National Laboratory"/>
            <person name="Nybo J.L."/>
            <person name="Vesth T.C."/>
            <person name="Theobald S."/>
            <person name="Frisvad J.C."/>
            <person name="Larsen T.O."/>
            <person name="Kjaerboelling I."/>
            <person name="Rothschild-Mancinelli K."/>
            <person name="Lyhne E.K."/>
            <person name="Kogle M.E."/>
            <person name="Barry K."/>
            <person name="Clum A."/>
            <person name="Na H."/>
            <person name="Ledsgaard L."/>
            <person name="Lin J."/>
            <person name="Lipzen A."/>
            <person name="Kuo A."/>
            <person name="Riley R."/>
            <person name="Mondo S."/>
            <person name="LaButti K."/>
            <person name="Haridas S."/>
            <person name="Pangalinan J."/>
            <person name="Salamov A.A."/>
            <person name="Simmons B.A."/>
            <person name="Magnuson J.K."/>
            <person name="Chen J."/>
            <person name="Drula E."/>
            <person name="Henrissat B."/>
            <person name="Wiebenga A."/>
            <person name="Lubbers R.J."/>
            <person name="Gomes A.C."/>
            <person name="Makela M.R."/>
            <person name="Stajich J."/>
            <person name="Grigoriev I.V."/>
            <person name="Mortensen U.H."/>
            <person name="De vries R.P."/>
            <person name="Baker S.E."/>
            <person name="Andersen M.R."/>
        </authorList>
    </citation>
    <scope>NUCLEOTIDE SEQUENCE [LARGE SCALE GENOMIC DNA]</scope>
    <source>
        <strain evidence="2 3">CBS 600.67</strain>
    </source>
</reference>
<feature type="region of interest" description="Disordered" evidence="1">
    <location>
        <begin position="74"/>
        <end position="115"/>
    </location>
</feature>
<dbReference type="EMBL" id="JBFXLS010000045">
    <property type="protein sequence ID" value="KAL2824268.1"/>
    <property type="molecule type" value="Genomic_DNA"/>
</dbReference>
<protein>
    <submittedName>
        <fullName evidence="2">Uncharacterized protein</fullName>
    </submittedName>
</protein>
<name>A0ABR4I941_9EURO</name>
<evidence type="ECO:0000313" key="3">
    <source>
        <dbReference type="Proteomes" id="UP001610335"/>
    </source>
</evidence>
<organism evidence="2 3">
    <name type="scientific">Aspergillus cavernicola</name>
    <dbReference type="NCBI Taxonomy" id="176166"/>
    <lineage>
        <taxon>Eukaryota</taxon>
        <taxon>Fungi</taxon>
        <taxon>Dikarya</taxon>
        <taxon>Ascomycota</taxon>
        <taxon>Pezizomycotina</taxon>
        <taxon>Eurotiomycetes</taxon>
        <taxon>Eurotiomycetidae</taxon>
        <taxon>Eurotiales</taxon>
        <taxon>Aspergillaceae</taxon>
        <taxon>Aspergillus</taxon>
        <taxon>Aspergillus subgen. Nidulantes</taxon>
    </lineage>
</organism>
<gene>
    <name evidence="2" type="ORF">BDW59DRAFT_162606</name>
</gene>
<sequence>MRQHERSIFPHRILPVVSYLLVKLAPENSNSRSSFSNCLTFHIIKFASTIDTAKVPEIRQPTLYLVPSATSTSASHLAEQVEPDSNVEPPHTNANLPNHANADPRNHDDDPNADDEINSVREERKRGAQLLEFLSQVYGIISHGAEITPAADSKVRPITPPSASRSARGDTRNTSSNRQTNEERDVPNEGSDSDSGENAGMVEIRETSPRRLRTFNEWWRDAFPFERLRAVMRMEEKDGTPGDVHNRMLCHIQPGRLRDIQLLTMRDANLCRISRVSL</sequence>